<accession>A0AAX6G353</accession>
<reference evidence="1" key="1">
    <citation type="journal article" date="2023" name="GigaByte">
        <title>Genome assembly of the bearded iris, Iris pallida Lam.</title>
        <authorList>
            <person name="Bruccoleri R.E."/>
            <person name="Oakeley E.J."/>
            <person name="Faust A.M.E."/>
            <person name="Altorfer M."/>
            <person name="Dessus-Babus S."/>
            <person name="Burckhardt D."/>
            <person name="Oertli M."/>
            <person name="Naumann U."/>
            <person name="Petersen F."/>
            <person name="Wong J."/>
        </authorList>
    </citation>
    <scope>NUCLEOTIDE SEQUENCE</scope>
    <source>
        <strain evidence="1">GSM-AAB239-AS_SAM_17_03QT</strain>
    </source>
</reference>
<comment type="caution">
    <text evidence="1">The sequence shown here is derived from an EMBL/GenBank/DDBJ whole genome shotgun (WGS) entry which is preliminary data.</text>
</comment>
<reference evidence="1" key="2">
    <citation type="submission" date="2023-04" db="EMBL/GenBank/DDBJ databases">
        <authorList>
            <person name="Bruccoleri R.E."/>
            <person name="Oakeley E.J."/>
            <person name="Faust A.-M."/>
            <person name="Dessus-Babus S."/>
            <person name="Altorfer M."/>
            <person name="Burckhardt D."/>
            <person name="Oertli M."/>
            <person name="Naumann U."/>
            <person name="Petersen F."/>
            <person name="Wong J."/>
        </authorList>
    </citation>
    <scope>NUCLEOTIDE SEQUENCE</scope>
    <source>
        <strain evidence="1">GSM-AAB239-AS_SAM_17_03QT</strain>
        <tissue evidence="1">Leaf</tissue>
    </source>
</reference>
<protein>
    <submittedName>
        <fullName evidence="1">F-box protein</fullName>
    </submittedName>
</protein>
<dbReference type="AlphaFoldDB" id="A0AAX6G353"/>
<proteinExistence type="predicted"/>
<name>A0AAX6G353_IRIPA</name>
<evidence type="ECO:0000313" key="1">
    <source>
        <dbReference type="EMBL" id="KAJ6822907.1"/>
    </source>
</evidence>
<keyword evidence="2" id="KW-1185">Reference proteome</keyword>
<dbReference type="Proteomes" id="UP001140949">
    <property type="component" value="Unassembled WGS sequence"/>
</dbReference>
<sequence length="69" mass="7726">MTLYMVDKDKGPQGLTGAILTLCMQQAAEGNRSYNKRNFVSSVHPPVVHIGIRRPEAPEFRFTHSLISI</sequence>
<gene>
    <name evidence="1" type="ORF">M6B38_385695</name>
</gene>
<dbReference type="EMBL" id="JANAVB010023800">
    <property type="protein sequence ID" value="KAJ6822907.1"/>
    <property type="molecule type" value="Genomic_DNA"/>
</dbReference>
<evidence type="ECO:0000313" key="2">
    <source>
        <dbReference type="Proteomes" id="UP001140949"/>
    </source>
</evidence>
<organism evidence="1 2">
    <name type="scientific">Iris pallida</name>
    <name type="common">Sweet iris</name>
    <dbReference type="NCBI Taxonomy" id="29817"/>
    <lineage>
        <taxon>Eukaryota</taxon>
        <taxon>Viridiplantae</taxon>
        <taxon>Streptophyta</taxon>
        <taxon>Embryophyta</taxon>
        <taxon>Tracheophyta</taxon>
        <taxon>Spermatophyta</taxon>
        <taxon>Magnoliopsida</taxon>
        <taxon>Liliopsida</taxon>
        <taxon>Asparagales</taxon>
        <taxon>Iridaceae</taxon>
        <taxon>Iridoideae</taxon>
        <taxon>Irideae</taxon>
        <taxon>Iris</taxon>
    </lineage>
</organism>